<name>A0A0L0F087_9EUKA</name>
<feature type="non-terminal residue" evidence="2">
    <location>
        <position position="94"/>
    </location>
</feature>
<dbReference type="EMBL" id="KQ252366">
    <property type="protein sequence ID" value="KNC70039.1"/>
    <property type="molecule type" value="Genomic_DNA"/>
</dbReference>
<keyword evidence="3" id="KW-1185">Reference proteome</keyword>
<feature type="region of interest" description="Disordered" evidence="1">
    <location>
        <begin position="1"/>
        <end position="94"/>
    </location>
</feature>
<dbReference type="GeneID" id="25917945"/>
<organism evidence="2 3">
    <name type="scientific">Sphaeroforma arctica JP610</name>
    <dbReference type="NCBI Taxonomy" id="667725"/>
    <lineage>
        <taxon>Eukaryota</taxon>
        <taxon>Ichthyosporea</taxon>
        <taxon>Ichthyophonida</taxon>
        <taxon>Sphaeroforma</taxon>
    </lineage>
</organism>
<protein>
    <submittedName>
        <fullName evidence="2">Uncharacterized protein</fullName>
    </submittedName>
</protein>
<sequence length="94" mass="10260">MVANTESQRKPNNANALDQESSIHITHNDTVPLQARTPTHPNRTANSTRSALRDRETRARLCAQKQPHTHGERCSTGEMGEDGVSESGINGEGQ</sequence>
<accession>A0A0L0F087</accession>
<gene>
    <name evidence="2" type="ORF">SARC_17441</name>
</gene>
<dbReference type="RefSeq" id="XP_014143941.1">
    <property type="nucleotide sequence ID" value="XM_014288466.1"/>
</dbReference>
<evidence type="ECO:0000313" key="3">
    <source>
        <dbReference type="Proteomes" id="UP000054560"/>
    </source>
</evidence>
<evidence type="ECO:0000313" key="2">
    <source>
        <dbReference type="EMBL" id="KNC70039.1"/>
    </source>
</evidence>
<proteinExistence type="predicted"/>
<feature type="compositionally biased region" description="Polar residues" evidence="1">
    <location>
        <begin position="1"/>
        <end position="50"/>
    </location>
</feature>
<reference evidence="2 3" key="1">
    <citation type="submission" date="2011-02" db="EMBL/GenBank/DDBJ databases">
        <title>The Genome Sequence of Sphaeroforma arctica JP610.</title>
        <authorList>
            <consortium name="The Broad Institute Genome Sequencing Platform"/>
            <person name="Russ C."/>
            <person name="Cuomo C."/>
            <person name="Young S.K."/>
            <person name="Zeng Q."/>
            <person name="Gargeya S."/>
            <person name="Alvarado L."/>
            <person name="Berlin A."/>
            <person name="Chapman S.B."/>
            <person name="Chen Z."/>
            <person name="Freedman E."/>
            <person name="Gellesch M."/>
            <person name="Goldberg J."/>
            <person name="Griggs A."/>
            <person name="Gujja S."/>
            <person name="Heilman E."/>
            <person name="Heiman D."/>
            <person name="Howarth C."/>
            <person name="Mehta T."/>
            <person name="Neiman D."/>
            <person name="Pearson M."/>
            <person name="Roberts A."/>
            <person name="Saif S."/>
            <person name="Shea T."/>
            <person name="Shenoy N."/>
            <person name="Sisk P."/>
            <person name="Stolte C."/>
            <person name="Sykes S."/>
            <person name="White J."/>
            <person name="Yandava C."/>
            <person name="Burger G."/>
            <person name="Gray M.W."/>
            <person name="Holland P.W.H."/>
            <person name="King N."/>
            <person name="Lang F.B.F."/>
            <person name="Roger A.J."/>
            <person name="Ruiz-Trillo I."/>
            <person name="Haas B."/>
            <person name="Nusbaum C."/>
            <person name="Birren B."/>
        </authorList>
    </citation>
    <scope>NUCLEOTIDE SEQUENCE [LARGE SCALE GENOMIC DNA]</scope>
    <source>
        <strain evidence="2 3">JP610</strain>
    </source>
</reference>
<dbReference type="AlphaFoldDB" id="A0A0L0F087"/>
<evidence type="ECO:0000256" key="1">
    <source>
        <dbReference type="SAM" id="MobiDB-lite"/>
    </source>
</evidence>
<dbReference type="Proteomes" id="UP000054560">
    <property type="component" value="Unassembled WGS sequence"/>
</dbReference>